<evidence type="ECO:0000313" key="1">
    <source>
        <dbReference type="EMBL" id="RQH52799.1"/>
    </source>
</evidence>
<gene>
    <name evidence="1" type="ORF">D5R40_04820</name>
</gene>
<reference evidence="1 2" key="1">
    <citation type="journal article" date="2018" name="ACS Chem. Biol.">
        <title>Ketoreductase domain dysfunction expands chemodiversity: malyngamide biosynthesis in the cyanobacterium Okeania hirsuta.</title>
        <authorList>
            <person name="Moss N.A."/>
            <person name="Leao T."/>
            <person name="Rankin M."/>
            <person name="McCullough T.M."/>
            <person name="Qu P."/>
            <person name="Korobeynikov A."/>
            <person name="Smith J.L."/>
            <person name="Gerwick L."/>
            <person name="Gerwick W.H."/>
        </authorList>
    </citation>
    <scope>NUCLEOTIDE SEQUENCE [LARGE SCALE GENOMIC DNA]</scope>
    <source>
        <strain evidence="1 2">PAB10Feb10-1</strain>
    </source>
</reference>
<sequence>MVKQINGWILEGVVASGKTTLITELQKVLATKHSSRTKVYISEHYTERVLEDEKAKGILTAQATIDLASHIVEKLESIASWKSGSKFHQNQGNAMIDSILERFLGSHYANLKTLELWDSTSEDEFKIRNIYKLLEELGFSVVILKLPDSLINQAVATTKLYRNAAWSRYLEKVGNDEQVSIYYLNWQNKLFEFYNRISKFIEIKTITVDSIHHRDYYSELANSLVK</sequence>
<dbReference type="Proteomes" id="UP000269154">
    <property type="component" value="Unassembled WGS sequence"/>
</dbReference>
<name>A0A3N6R763_9CYAN</name>
<dbReference type="EMBL" id="RCBY01000015">
    <property type="protein sequence ID" value="RQH52799.1"/>
    <property type="molecule type" value="Genomic_DNA"/>
</dbReference>
<evidence type="ECO:0008006" key="3">
    <source>
        <dbReference type="Google" id="ProtNLM"/>
    </source>
</evidence>
<dbReference type="AlphaFoldDB" id="A0A3N6R763"/>
<protein>
    <recommendedName>
        <fullName evidence="3">Deoxynucleoside kinase domain-containing protein</fullName>
    </recommendedName>
</protein>
<accession>A0A3N6R763</accession>
<comment type="caution">
    <text evidence="1">The sequence shown here is derived from an EMBL/GenBank/DDBJ whole genome shotgun (WGS) entry which is preliminary data.</text>
</comment>
<dbReference type="RefSeq" id="WP_124143745.1">
    <property type="nucleotide sequence ID" value="NZ_CAWOKI010000365.1"/>
</dbReference>
<evidence type="ECO:0000313" key="2">
    <source>
        <dbReference type="Proteomes" id="UP000269154"/>
    </source>
</evidence>
<proteinExistence type="predicted"/>
<organism evidence="1 2">
    <name type="scientific">Okeania hirsuta</name>
    <dbReference type="NCBI Taxonomy" id="1458930"/>
    <lineage>
        <taxon>Bacteria</taxon>
        <taxon>Bacillati</taxon>
        <taxon>Cyanobacteriota</taxon>
        <taxon>Cyanophyceae</taxon>
        <taxon>Oscillatoriophycideae</taxon>
        <taxon>Oscillatoriales</taxon>
        <taxon>Microcoleaceae</taxon>
        <taxon>Okeania</taxon>
    </lineage>
</organism>
<keyword evidence="2" id="KW-1185">Reference proteome</keyword>
<dbReference type="OrthoDB" id="2863968at2"/>